<keyword evidence="1" id="KW-1133">Transmembrane helix</keyword>
<dbReference type="PANTHER" id="PTHR34351:SF2">
    <property type="entry name" value="DUF58 DOMAIN-CONTAINING PROTEIN"/>
    <property type="match status" value="1"/>
</dbReference>
<dbReference type="EMBL" id="BRZA01000007">
    <property type="protein sequence ID" value="GLC90266.1"/>
    <property type="molecule type" value="Genomic_DNA"/>
</dbReference>
<evidence type="ECO:0000259" key="2">
    <source>
        <dbReference type="Pfam" id="PF01882"/>
    </source>
</evidence>
<proteinExistence type="predicted"/>
<gene>
    <name evidence="3" type="primary">yeaD</name>
    <name evidence="3" type="ORF">LYSBPC_33930</name>
</gene>
<keyword evidence="4" id="KW-1185">Reference proteome</keyword>
<dbReference type="RefSeq" id="WP_264990173.1">
    <property type="nucleotide sequence ID" value="NZ_BRZA01000007.1"/>
</dbReference>
<feature type="transmembrane region" description="Helical" evidence="1">
    <location>
        <begin position="12"/>
        <end position="30"/>
    </location>
</feature>
<accession>A0ABQ5NPH0</accession>
<reference evidence="3" key="1">
    <citation type="submission" date="2022-08" db="EMBL/GenBank/DDBJ databases">
        <title>Draft genome sequence of Lysinibacillus sp. strain KH24.</title>
        <authorList>
            <person name="Kanbe H."/>
            <person name="Itoh H."/>
        </authorList>
    </citation>
    <scope>NUCLEOTIDE SEQUENCE</scope>
    <source>
        <strain evidence="3">KH24</strain>
    </source>
</reference>
<sequence length="391" mass="45273">MKKWWRAVGKHKHFAFVVLLMVAIFCYAMFQGGFVSWFVFFTMTPFLLYALMCLLVREEIVKVTRIIEPTHIENGQSAKVTLIVERKTYFPFAYLTMEELVNSEALVQAKMGGTNGLQFVGFRKTFIWQYTLECMPRGEHRYQGVTFMLYDFFGWAKKQVTANDEQVILVYPRIREMKYAALQAKFDKGTATSSYSIVKDTTMAVGLRNYVPGDRFSWIHWKAFAKTQTLQTKEFEDRQSQEVVLLLNAKSSPLFEEKVELVASMLQTIVKERGDASFISLGADTKVFPFIQGHQQLGQVMYHLAAIKPVHKVHLQLQDEQIFQRVATLLYVTDTLTDEVLHLLANIVNHCICFVIGEEPVSQQIHYDKKIQIVYVDPANYYYLLTEGRRP</sequence>
<organism evidence="3 4">
    <name type="scientific">Lysinibacillus piscis</name>
    <dbReference type="NCBI Taxonomy" id="2518931"/>
    <lineage>
        <taxon>Bacteria</taxon>
        <taxon>Bacillati</taxon>
        <taxon>Bacillota</taxon>
        <taxon>Bacilli</taxon>
        <taxon>Bacillales</taxon>
        <taxon>Bacillaceae</taxon>
        <taxon>Lysinibacillus</taxon>
    </lineage>
</organism>
<evidence type="ECO:0000256" key="1">
    <source>
        <dbReference type="SAM" id="Phobius"/>
    </source>
</evidence>
<dbReference type="Proteomes" id="UP001065593">
    <property type="component" value="Unassembled WGS sequence"/>
</dbReference>
<feature type="transmembrane region" description="Helical" evidence="1">
    <location>
        <begin position="36"/>
        <end position="56"/>
    </location>
</feature>
<dbReference type="Pfam" id="PF01882">
    <property type="entry name" value="DUF58"/>
    <property type="match status" value="1"/>
</dbReference>
<comment type="caution">
    <text evidence="3">The sequence shown here is derived from an EMBL/GenBank/DDBJ whole genome shotgun (WGS) entry which is preliminary data.</text>
</comment>
<protein>
    <recommendedName>
        <fullName evidence="2">DUF58 domain-containing protein</fullName>
    </recommendedName>
</protein>
<keyword evidence="1" id="KW-0472">Membrane</keyword>
<feature type="domain" description="DUF58" evidence="2">
    <location>
        <begin position="207"/>
        <end position="346"/>
    </location>
</feature>
<name>A0ABQ5NPH0_9BACI</name>
<evidence type="ECO:0000313" key="4">
    <source>
        <dbReference type="Proteomes" id="UP001065593"/>
    </source>
</evidence>
<evidence type="ECO:0000313" key="3">
    <source>
        <dbReference type="EMBL" id="GLC90266.1"/>
    </source>
</evidence>
<dbReference type="PANTHER" id="PTHR34351">
    <property type="entry name" value="SLR1927 PROTEIN-RELATED"/>
    <property type="match status" value="1"/>
</dbReference>
<keyword evidence="1" id="KW-0812">Transmembrane</keyword>
<dbReference type="InterPro" id="IPR002881">
    <property type="entry name" value="DUF58"/>
</dbReference>